<name>A0ABT6T796_9ACTN</name>
<evidence type="ECO:0000313" key="2">
    <source>
        <dbReference type="EMBL" id="MDI3423771.1"/>
    </source>
</evidence>
<dbReference type="PANTHER" id="PTHR35400">
    <property type="entry name" value="SLR1083 PROTEIN"/>
    <property type="match status" value="1"/>
</dbReference>
<dbReference type="Proteomes" id="UP001237105">
    <property type="component" value="Unassembled WGS sequence"/>
</dbReference>
<sequence length="193" mass="20909">MPSMAQKATLADAAELLWDVLPPGHRVEVLQGRLTARPHADGSHALSLTELGRAFERAGIRGSGLEWIQALGIWLASGPDDYAVPDFAVVDKGFLGAVVEKNCHAPHVFRLVLEVTCVDWADALGPKAECYAQSGVPVYVVVDRKHDEVLLFSEPVDGVYPEPVRFKRGQTFRVPESVGVSPELSVNTLLDGD</sequence>
<dbReference type="InterPro" id="IPR012296">
    <property type="entry name" value="Nuclease_put_TT1808"/>
</dbReference>
<feature type="domain" description="Putative restriction endonuclease" evidence="1">
    <location>
        <begin position="21"/>
        <end position="185"/>
    </location>
</feature>
<reference evidence="2 3" key="1">
    <citation type="submission" date="2023-05" db="EMBL/GenBank/DDBJ databases">
        <title>Draft genome sequence of Streptomyces sp. B-S-A12 isolated from a cave soil in Thailand.</title>
        <authorList>
            <person name="Chamroensaksri N."/>
            <person name="Muangham S."/>
        </authorList>
    </citation>
    <scope>NUCLEOTIDE SEQUENCE [LARGE SCALE GENOMIC DNA]</scope>
    <source>
        <strain evidence="2 3">B-S-A12</strain>
    </source>
</reference>
<dbReference type="InterPro" id="IPR011335">
    <property type="entry name" value="Restrct_endonuc-II-like"/>
</dbReference>
<dbReference type="CDD" id="cd06260">
    <property type="entry name" value="DUF820-like"/>
    <property type="match status" value="1"/>
</dbReference>
<dbReference type="InterPro" id="IPR008538">
    <property type="entry name" value="Uma2"/>
</dbReference>
<keyword evidence="2" id="KW-0255">Endonuclease</keyword>
<organism evidence="2 3">
    <name type="scientific">Streptomyces luteolus</name>
    <dbReference type="NCBI Taxonomy" id="3043615"/>
    <lineage>
        <taxon>Bacteria</taxon>
        <taxon>Bacillati</taxon>
        <taxon>Actinomycetota</taxon>
        <taxon>Actinomycetes</taxon>
        <taxon>Kitasatosporales</taxon>
        <taxon>Streptomycetaceae</taxon>
        <taxon>Streptomyces</taxon>
    </lineage>
</organism>
<dbReference type="SUPFAM" id="SSF52980">
    <property type="entry name" value="Restriction endonuclease-like"/>
    <property type="match status" value="1"/>
</dbReference>
<dbReference type="Gene3D" id="3.90.1570.10">
    <property type="entry name" value="tt1808, chain A"/>
    <property type="match status" value="1"/>
</dbReference>
<comment type="caution">
    <text evidence="2">The sequence shown here is derived from an EMBL/GenBank/DDBJ whole genome shotgun (WGS) entry which is preliminary data.</text>
</comment>
<keyword evidence="2" id="KW-0378">Hydrolase</keyword>
<keyword evidence="2" id="KW-0540">Nuclease</keyword>
<keyword evidence="3" id="KW-1185">Reference proteome</keyword>
<dbReference type="EMBL" id="JASCIS010000062">
    <property type="protein sequence ID" value="MDI3423771.1"/>
    <property type="molecule type" value="Genomic_DNA"/>
</dbReference>
<gene>
    <name evidence="2" type="ORF">QIT00_35390</name>
</gene>
<dbReference type="GO" id="GO:0004519">
    <property type="term" value="F:endonuclease activity"/>
    <property type="evidence" value="ECO:0007669"/>
    <property type="project" value="UniProtKB-KW"/>
</dbReference>
<dbReference type="Pfam" id="PF05685">
    <property type="entry name" value="Uma2"/>
    <property type="match status" value="1"/>
</dbReference>
<evidence type="ECO:0000313" key="3">
    <source>
        <dbReference type="Proteomes" id="UP001237105"/>
    </source>
</evidence>
<proteinExistence type="predicted"/>
<protein>
    <submittedName>
        <fullName evidence="2">Uma2 family endonuclease</fullName>
    </submittedName>
</protein>
<accession>A0ABT6T796</accession>
<dbReference type="PANTHER" id="PTHR35400:SF3">
    <property type="entry name" value="SLL1072 PROTEIN"/>
    <property type="match status" value="1"/>
</dbReference>
<dbReference type="RefSeq" id="WP_282539603.1">
    <property type="nucleotide sequence ID" value="NZ_JASCIS010000062.1"/>
</dbReference>
<evidence type="ECO:0000259" key="1">
    <source>
        <dbReference type="Pfam" id="PF05685"/>
    </source>
</evidence>